<dbReference type="PANTHER" id="PTHR10796">
    <property type="entry name" value="PATCHED-RELATED"/>
    <property type="match status" value="1"/>
</dbReference>
<sequence>MGKTTKVLPMPGAAVNDQAETDHSSGAKGQGQELTYLQRVKHAITGNLEKGFYRLGLCIGRHPERFIVVCVLVCSLSSLGLLAFTEVADPDSLWVPKDAQVLKDKEWVEQNFASATTREQMLAESTDILTPTGMAALMDLYENSLTMATSSGITLSDVCIKAGSICVVYSILEIWGYDPTTIRSLTQDHIISAVNTVTTSPVYGNTIDVTKYLGSPVTNSSGSIISAQAAVMTWFTAGDGDMEEQTESWENEFINLGLTGHPDITTLYVMARKSFQEEARKAAYSDAVLLVGGHFIVIGFVVSVLGNFNFMEQKMWLTLAGFISIGLAELVSISLSSALGQGYGPIQAVLPFLLLGLGVDDMFVIIRALNCLSPEEQALDIPHKMAAVLRQAGVSITVTSLTDFVAFIIGATTIIPALQSFCVYAAFGVATLYILQATFFTSFLTIDLRRLQKQRDACLFCCVSHPSPPYTPNKYSKMQFIPFVFKRGLAKVITKWPVKVVVLLVSGALVSVSITGLVKLEQFFDRNWLLTDDSYAKSFIKAMERHFPEEGLAGYVFCGNVDYWSRQTEFEALSAAMTSSSVIYESSTDSWFSALTTWLSTTSDSDVTSMLDSNNYPVSKAAFMNLTYKMTTEIHTRTNAYIVFSSSSELDIAASLFPFRHIQLNDPSTQIEAMEGTRSLVKAAGFSSSECFPFSNAYLVYETNKVIRQELYRNIGLALIAVFIVTMILIANVRTSLLVFFTVLCTLVEVAGTMYFWDLTIDTVTSIILIVSVGLSVDYSAHIGHMFMTLRGSRNERTIETISEMSPAVFYGGFSTFLAFSLLIVSDSYIFTTFFELNFLVVLYGLFNGLVLLPVLLSWFGSEPHATPPDDPGVTSTPRASPAPVKKEGTVNGGLLGSKSDRAPNNQARELTQQTVKEPLAVISLEEEVAHPNPGSTSSPHKYSSPTDSTVDMAPVQT</sequence>
<dbReference type="Gene3D" id="1.20.1640.10">
    <property type="entry name" value="Multidrug efflux transporter AcrB transmembrane domain"/>
    <property type="match status" value="2"/>
</dbReference>
<keyword evidence="6" id="KW-1185">Reference proteome</keyword>
<accession>A0AAE0YSW4</accession>
<feature type="transmembrane region" description="Helical" evidence="3">
    <location>
        <begin position="393"/>
        <end position="418"/>
    </location>
</feature>
<reference evidence="5" key="1">
    <citation type="journal article" date="2023" name="G3 (Bethesda)">
        <title>A reference genome for the long-term kleptoplast-retaining sea slug Elysia crispata morphotype clarki.</title>
        <authorList>
            <person name="Eastman K.E."/>
            <person name="Pendleton A.L."/>
            <person name="Shaikh M.A."/>
            <person name="Suttiyut T."/>
            <person name="Ogas R."/>
            <person name="Tomko P."/>
            <person name="Gavelis G."/>
            <person name="Widhalm J.R."/>
            <person name="Wisecaver J.H."/>
        </authorList>
    </citation>
    <scope>NUCLEOTIDE SEQUENCE</scope>
    <source>
        <strain evidence="5">ECLA1</strain>
    </source>
</reference>
<dbReference type="Pfam" id="PF12349">
    <property type="entry name" value="Sterol-sensing"/>
    <property type="match status" value="1"/>
</dbReference>
<evidence type="ECO:0000313" key="6">
    <source>
        <dbReference type="Proteomes" id="UP001283361"/>
    </source>
</evidence>
<keyword evidence="3" id="KW-0472">Membrane</keyword>
<dbReference type="InterPro" id="IPR000731">
    <property type="entry name" value="SSD"/>
</dbReference>
<feature type="transmembrane region" description="Helical" evidence="3">
    <location>
        <begin position="315"/>
        <end position="336"/>
    </location>
</feature>
<feature type="transmembrane region" description="Helical" evidence="3">
    <location>
        <begin position="837"/>
        <end position="860"/>
    </location>
</feature>
<comment type="caution">
    <text evidence="5">The sequence shown here is derived from an EMBL/GenBank/DDBJ whole genome shotgun (WGS) entry which is preliminary data.</text>
</comment>
<dbReference type="GO" id="GO:0016020">
    <property type="term" value="C:membrane"/>
    <property type="evidence" value="ECO:0007669"/>
    <property type="project" value="TreeGrafter"/>
</dbReference>
<feature type="compositionally biased region" description="Polar residues" evidence="2">
    <location>
        <begin position="934"/>
        <end position="958"/>
    </location>
</feature>
<dbReference type="EMBL" id="JAWDGP010005480">
    <property type="protein sequence ID" value="KAK3756694.1"/>
    <property type="molecule type" value="Genomic_DNA"/>
</dbReference>
<dbReference type="AlphaFoldDB" id="A0AAE0YSW4"/>
<feature type="transmembrane region" description="Helical" evidence="3">
    <location>
        <begin position="763"/>
        <end position="787"/>
    </location>
</feature>
<comment type="similarity">
    <text evidence="1">Belongs to the patched family.</text>
</comment>
<feature type="transmembrane region" description="Helical" evidence="3">
    <location>
        <begin position="737"/>
        <end position="757"/>
    </location>
</feature>
<dbReference type="SUPFAM" id="SSF82866">
    <property type="entry name" value="Multidrug efflux transporter AcrB transmembrane domain"/>
    <property type="match status" value="2"/>
</dbReference>
<keyword evidence="3" id="KW-0812">Transmembrane</keyword>
<feature type="transmembrane region" description="Helical" evidence="3">
    <location>
        <begin position="808"/>
        <end position="831"/>
    </location>
</feature>
<feature type="domain" description="SSD" evidence="4">
    <location>
        <begin position="736"/>
        <end position="859"/>
    </location>
</feature>
<feature type="region of interest" description="Disordered" evidence="2">
    <location>
        <begin position="866"/>
        <end position="958"/>
    </location>
</feature>
<dbReference type="Proteomes" id="UP001283361">
    <property type="component" value="Unassembled WGS sequence"/>
</dbReference>
<feature type="compositionally biased region" description="Polar residues" evidence="2">
    <location>
        <begin position="903"/>
        <end position="916"/>
    </location>
</feature>
<evidence type="ECO:0000256" key="3">
    <source>
        <dbReference type="SAM" id="Phobius"/>
    </source>
</evidence>
<evidence type="ECO:0000256" key="1">
    <source>
        <dbReference type="ARBA" id="ARBA00005585"/>
    </source>
</evidence>
<organism evidence="5 6">
    <name type="scientific">Elysia crispata</name>
    <name type="common">lettuce slug</name>
    <dbReference type="NCBI Taxonomy" id="231223"/>
    <lineage>
        <taxon>Eukaryota</taxon>
        <taxon>Metazoa</taxon>
        <taxon>Spiralia</taxon>
        <taxon>Lophotrochozoa</taxon>
        <taxon>Mollusca</taxon>
        <taxon>Gastropoda</taxon>
        <taxon>Heterobranchia</taxon>
        <taxon>Euthyneura</taxon>
        <taxon>Panpulmonata</taxon>
        <taxon>Sacoglossa</taxon>
        <taxon>Placobranchoidea</taxon>
        <taxon>Plakobranchidae</taxon>
        <taxon>Elysia</taxon>
    </lineage>
</organism>
<evidence type="ECO:0000256" key="2">
    <source>
        <dbReference type="SAM" id="MobiDB-lite"/>
    </source>
</evidence>
<keyword evidence="3" id="KW-1133">Transmembrane helix</keyword>
<dbReference type="InterPro" id="IPR051697">
    <property type="entry name" value="Patched_domain-protein"/>
</dbReference>
<name>A0AAE0YSW4_9GAST</name>
<protein>
    <recommendedName>
        <fullName evidence="4">SSD domain-containing protein</fullName>
    </recommendedName>
</protein>
<feature type="transmembrane region" description="Helical" evidence="3">
    <location>
        <begin position="287"/>
        <end position="308"/>
    </location>
</feature>
<dbReference type="InterPro" id="IPR053958">
    <property type="entry name" value="HMGCR/SNAP/NPC1-like_SSD"/>
</dbReference>
<feature type="transmembrane region" description="Helical" evidence="3">
    <location>
        <begin position="424"/>
        <end position="446"/>
    </location>
</feature>
<evidence type="ECO:0000313" key="5">
    <source>
        <dbReference type="EMBL" id="KAK3756694.1"/>
    </source>
</evidence>
<feature type="domain" description="SSD" evidence="4">
    <location>
        <begin position="286"/>
        <end position="446"/>
    </location>
</feature>
<gene>
    <name evidence="5" type="ORF">RRG08_013959</name>
</gene>
<feature type="transmembrane region" description="Helical" evidence="3">
    <location>
        <begin position="711"/>
        <end position="730"/>
    </location>
</feature>
<evidence type="ECO:0000259" key="4">
    <source>
        <dbReference type="PROSITE" id="PS50156"/>
    </source>
</evidence>
<proteinExistence type="inferred from homology"/>
<feature type="region of interest" description="Disordered" evidence="2">
    <location>
        <begin position="1"/>
        <end position="30"/>
    </location>
</feature>
<feature type="transmembrane region" description="Helical" evidence="3">
    <location>
        <begin position="348"/>
        <end position="372"/>
    </location>
</feature>
<dbReference type="PANTHER" id="PTHR10796:SF130">
    <property type="entry name" value="PATCHED DOMAIN-CONTAINING PROTEIN 3-LIKE PROTEIN"/>
    <property type="match status" value="1"/>
</dbReference>
<dbReference type="PROSITE" id="PS50156">
    <property type="entry name" value="SSD"/>
    <property type="match status" value="2"/>
</dbReference>